<dbReference type="PROSITE" id="PS00463">
    <property type="entry name" value="ZN2_CY6_FUNGAL_1"/>
    <property type="match status" value="1"/>
</dbReference>
<evidence type="ECO:0000259" key="2">
    <source>
        <dbReference type="PROSITE" id="PS50048"/>
    </source>
</evidence>
<evidence type="ECO:0000313" key="4">
    <source>
        <dbReference type="Proteomes" id="UP000717696"/>
    </source>
</evidence>
<name>A0A9P9JHS0_9HYPO</name>
<dbReference type="PANTHER" id="PTHR47657:SF7">
    <property type="entry name" value="STEROL REGULATORY ELEMENT-BINDING PROTEIN ECM22"/>
    <property type="match status" value="1"/>
</dbReference>
<keyword evidence="4" id="KW-1185">Reference proteome</keyword>
<dbReference type="CDD" id="cd00067">
    <property type="entry name" value="GAL4"/>
    <property type="match status" value="1"/>
</dbReference>
<sequence length="430" mass="49027">MEQSLPANPERPPYATKLDAISQRHRRAHRKSRAGCTNCKRRKVKCDEIKPICENCVRFALPCSYSPNVVQGIEQERSLSEATTKRSRGRPRKDWAALALDKESIRGNKIVSPTSSSSPNLPQLAAQGVQDLMPNIDHLDLMYVWTNYTIATLGNMEMWRDHISPLSFRCPYLYYSMLALAAQHSVLLKPLEVERYSALGIELHSAAIRHAAELPESSLRKEALPFCAFAMLVGVFYFAKGPSHGNLLVRSTDGKMAWVSVFEGLRSVDTVCEFSKPFYSLLVGEHGSQGVGGCAETGQSAIWLRPLDDLRRMIERTDDSSRTVYIRMVNNLVKCYQNTFDAENSLLEKLQADMLWLYQVDSDFLRYLEAKSPIPLILLAYFAVVLRSLDSFWFMEGWSKHLFKEVADILDPNYSNWLDWPWSQIMNREL</sequence>
<keyword evidence="1" id="KW-0539">Nucleus</keyword>
<feature type="domain" description="Zn(2)-C6 fungal-type" evidence="2">
    <location>
        <begin position="35"/>
        <end position="65"/>
    </location>
</feature>
<dbReference type="GO" id="GO:0000981">
    <property type="term" value="F:DNA-binding transcription factor activity, RNA polymerase II-specific"/>
    <property type="evidence" value="ECO:0007669"/>
    <property type="project" value="InterPro"/>
</dbReference>
<evidence type="ECO:0000256" key="1">
    <source>
        <dbReference type="ARBA" id="ARBA00023242"/>
    </source>
</evidence>
<dbReference type="SMART" id="SM00066">
    <property type="entry name" value="GAL4"/>
    <property type="match status" value="1"/>
</dbReference>
<organism evidence="3 4">
    <name type="scientific">Dactylonectria estremocensis</name>
    <dbReference type="NCBI Taxonomy" id="1079267"/>
    <lineage>
        <taxon>Eukaryota</taxon>
        <taxon>Fungi</taxon>
        <taxon>Dikarya</taxon>
        <taxon>Ascomycota</taxon>
        <taxon>Pezizomycotina</taxon>
        <taxon>Sordariomycetes</taxon>
        <taxon>Hypocreomycetidae</taxon>
        <taxon>Hypocreales</taxon>
        <taxon>Nectriaceae</taxon>
        <taxon>Dactylonectria</taxon>
    </lineage>
</organism>
<proteinExistence type="predicted"/>
<dbReference type="Proteomes" id="UP000717696">
    <property type="component" value="Unassembled WGS sequence"/>
</dbReference>
<dbReference type="PANTHER" id="PTHR47657">
    <property type="entry name" value="STEROL REGULATORY ELEMENT-BINDING PROTEIN ECM22"/>
    <property type="match status" value="1"/>
</dbReference>
<dbReference type="GO" id="GO:0008270">
    <property type="term" value="F:zinc ion binding"/>
    <property type="evidence" value="ECO:0007669"/>
    <property type="project" value="InterPro"/>
</dbReference>
<gene>
    <name evidence="3" type="ORF">B0J13DRAFT_432118</name>
</gene>
<protein>
    <recommendedName>
        <fullName evidence="2">Zn(2)-C6 fungal-type domain-containing protein</fullName>
    </recommendedName>
</protein>
<evidence type="ECO:0000313" key="3">
    <source>
        <dbReference type="EMBL" id="KAH7161977.1"/>
    </source>
</evidence>
<dbReference type="PROSITE" id="PS50048">
    <property type="entry name" value="ZN2_CY6_FUNGAL_2"/>
    <property type="match status" value="1"/>
</dbReference>
<dbReference type="InterPro" id="IPR001138">
    <property type="entry name" value="Zn2Cys6_DnaBD"/>
</dbReference>
<dbReference type="InterPro" id="IPR036864">
    <property type="entry name" value="Zn2-C6_fun-type_DNA-bd_sf"/>
</dbReference>
<dbReference type="EMBL" id="JAGMUU010000001">
    <property type="protein sequence ID" value="KAH7161977.1"/>
    <property type="molecule type" value="Genomic_DNA"/>
</dbReference>
<dbReference type="PRINTS" id="PR00755">
    <property type="entry name" value="AFLATOXINBRP"/>
</dbReference>
<dbReference type="AlphaFoldDB" id="A0A9P9JHS0"/>
<dbReference type="Pfam" id="PF00172">
    <property type="entry name" value="Zn_clus"/>
    <property type="match status" value="1"/>
</dbReference>
<accession>A0A9P9JHS0</accession>
<dbReference type="OrthoDB" id="416217at2759"/>
<comment type="caution">
    <text evidence="3">The sequence shown here is derived from an EMBL/GenBank/DDBJ whole genome shotgun (WGS) entry which is preliminary data.</text>
</comment>
<dbReference type="SUPFAM" id="SSF57701">
    <property type="entry name" value="Zn2/Cys6 DNA-binding domain"/>
    <property type="match status" value="1"/>
</dbReference>
<dbReference type="Gene3D" id="4.10.240.10">
    <property type="entry name" value="Zn(2)-C6 fungal-type DNA-binding domain"/>
    <property type="match status" value="1"/>
</dbReference>
<dbReference type="InterPro" id="IPR052400">
    <property type="entry name" value="Zn2-C6_fungal_TF"/>
</dbReference>
<reference evidence="3" key="1">
    <citation type="journal article" date="2021" name="Nat. Commun.">
        <title>Genetic determinants of endophytism in the Arabidopsis root mycobiome.</title>
        <authorList>
            <person name="Mesny F."/>
            <person name="Miyauchi S."/>
            <person name="Thiergart T."/>
            <person name="Pickel B."/>
            <person name="Atanasova L."/>
            <person name="Karlsson M."/>
            <person name="Huettel B."/>
            <person name="Barry K.W."/>
            <person name="Haridas S."/>
            <person name="Chen C."/>
            <person name="Bauer D."/>
            <person name="Andreopoulos W."/>
            <person name="Pangilinan J."/>
            <person name="LaButti K."/>
            <person name="Riley R."/>
            <person name="Lipzen A."/>
            <person name="Clum A."/>
            <person name="Drula E."/>
            <person name="Henrissat B."/>
            <person name="Kohler A."/>
            <person name="Grigoriev I.V."/>
            <person name="Martin F.M."/>
            <person name="Hacquard S."/>
        </authorList>
    </citation>
    <scope>NUCLEOTIDE SEQUENCE</scope>
    <source>
        <strain evidence="3">MPI-CAGE-AT-0021</strain>
    </source>
</reference>